<feature type="domain" description="Uracil-DNA glycosylase-like" evidence="5">
    <location>
        <begin position="138"/>
        <end position="289"/>
    </location>
</feature>
<name>A0A4S4M6J4_9AGAM</name>
<dbReference type="CDD" id="cd10028">
    <property type="entry name" value="UDG-F2_TDG_MUG"/>
    <property type="match status" value="1"/>
</dbReference>
<dbReference type="GO" id="GO:0008263">
    <property type="term" value="F:pyrimidine-specific mismatch base pair DNA N-glycosylase activity"/>
    <property type="evidence" value="ECO:0007669"/>
    <property type="project" value="TreeGrafter"/>
</dbReference>
<dbReference type="InterPro" id="IPR036895">
    <property type="entry name" value="Uracil-DNA_glycosylase-like_sf"/>
</dbReference>
<accession>A0A4S4M6J4</accession>
<organism evidence="6 7">
    <name type="scientific">Bondarzewia mesenterica</name>
    <dbReference type="NCBI Taxonomy" id="1095465"/>
    <lineage>
        <taxon>Eukaryota</taxon>
        <taxon>Fungi</taxon>
        <taxon>Dikarya</taxon>
        <taxon>Basidiomycota</taxon>
        <taxon>Agaricomycotina</taxon>
        <taxon>Agaricomycetes</taxon>
        <taxon>Russulales</taxon>
        <taxon>Bondarzewiaceae</taxon>
        <taxon>Bondarzewia</taxon>
    </lineage>
</organism>
<feature type="compositionally biased region" description="Polar residues" evidence="4">
    <location>
        <begin position="83"/>
        <end position="93"/>
    </location>
</feature>
<dbReference type="PANTHER" id="PTHR12159:SF9">
    <property type="entry name" value="G_T MISMATCH-SPECIFIC THYMINE DNA GLYCOSYLASE"/>
    <property type="match status" value="1"/>
</dbReference>
<dbReference type="Gene3D" id="3.40.470.10">
    <property type="entry name" value="Uracil-DNA glycosylase-like domain"/>
    <property type="match status" value="1"/>
</dbReference>
<dbReference type="AlphaFoldDB" id="A0A4S4M6J4"/>
<keyword evidence="7" id="KW-1185">Reference proteome</keyword>
<feature type="compositionally biased region" description="Low complexity" evidence="4">
    <location>
        <begin position="726"/>
        <end position="738"/>
    </location>
</feature>
<comment type="caution">
    <text evidence="6">The sequence shown here is derived from an EMBL/GenBank/DDBJ whole genome shotgun (WGS) entry which is preliminary data.</text>
</comment>
<dbReference type="Proteomes" id="UP000310158">
    <property type="component" value="Unassembled WGS sequence"/>
</dbReference>
<dbReference type="EMBL" id="SGPL01000024">
    <property type="protein sequence ID" value="THH20307.1"/>
    <property type="molecule type" value="Genomic_DNA"/>
</dbReference>
<evidence type="ECO:0000313" key="6">
    <source>
        <dbReference type="EMBL" id="THH20307.1"/>
    </source>
</evidence>
<feature type="region of interest" description="Disordered" evidence="4">
    <location>
        <begin position="277"/>
        <end position="296"/>
    </location>
</feature>
<keyword evidence="2" id="KW-0378">Hydrolase</keyword>
<reference evidence="6 7" key="1">
    <citation type="submission" date="2019-02" db="EMBL/GenBank/DDBJ databases">
        <title>Genome sequencing of the rare red list fungi Bondarzewia mesenterica.</title>
        <authorList>
            <person name="Buettner E."/>
            <person name="Kellner H."/>
        </authorList>
    </citation>
    <scope>NUCLEOTIDE SEQUENCE [LARGE SCALE GENOMIC DNA]</scope>
    <source>
        <strain evidence="6 7">DSM 108281</strain>
    </source>
</reference>
<evidence type="ECO:0000256" key="4">
    <source>
        <dbReference type="SAM" id="MobiDB-lite"/>
    </source>
</evidence>
<dbReference type="GO" id="GO:0004844">
    <property type="term" value="F:uracil DNA N-glycosylase activity"/>
    <property type="evidence" value="ECO:0007669"/>
    <property type="project" value="TreeGrafter"/>
</dbReference>
<keyword evidence="3" id="KW-0234">DNA repair</keyword>
<dbReference type="InterPro" id="IPR015637">
    <property type="entry name" value="MUG/TDG"/>
</dbReference>
<evidence type="ECO:0000313" key="7">
    <source>
        <dbReference type="Proteomes" id="UP000310158"/>
    </source>
</evidence>
<keyword evidence="1" id="KW-0227">DNA damage</keyword>
<dbReference type="SUPFAM" id="SSF52141">
    <property type="entry name" value="Uracil-DNA glycosylase-like"/>
    <property type="match status" value="1"/>
</dbReference>
<evidence type="ECO:0000256" key="3">
    <source>
        <dbReference type="ARBA" id="ARBA00023204"/>
    </source>
</evidence>
<dbReference type="InterPro" id="IPR005122">
    <property type="entry name" value="Uracil-DNA_glycosylase-like"/>
</dbReference>
<feature type="region of interest" description="Disordered" evidence="4">
    <location>
        <begin position="64"/>
        <end position="125"/>
    </location>
</feature>
<dbReference type="OrthoDB" id="565731at2759"/>
<evidence type="ECO:0000256" key="1">
    <source>
        <dbReference type="ARBA" id="ARBA00022763"/>
    </source>
</evidence>
<dbReference type="GO" id="GO:0006285">
    <property type="term" value="P:base-excision repair, AP site formation"/>
    <property type="evidence" value="ECO:0007669"/>
    <property type="project" value="InterPro"/>
</dbReference>
<dbReference type="Pfam" id="PF03167">
    <property type="entry name" value="UDG"/>
    <property type="match status" value="1"/>
</dbReference>
<sequence>MSLADDIVKFEDTEVFEDSLDTNLIRTRLRSTLSQFKFTPPSSKSPLPLRRSLRIRNTFKIKLEDDHTLRSPPDSSNTRKRSASQIRGQEMSNGGSGRKGGRKVKKKESNASPTKKQKRGYAPPETYAHLQALDDHLKMDLDIIFCGINPGYKSAEQGHHFFNPTNHFWRCLHQSGLVPIFVSPTEDFTLPEKYNYGLTNLVSRPSSEAAEISPAEMIASAPTLLAKIASLRPRFVCFIGMVIWKVAERAIKTSLKPVETKLLQDEKVTSMVDGKIGAENASSSSTPSPKKKVPSSVGLQPYKLVYNSESSTKPNVNLETLFFVSPSTSGRVVQFQLPDKIKLFAELKALIDTQKLGHYESFDSVNRGNGKHDLNAMRGPVDNIDASKPWTRRLDMPASATHLQDIYFNDPEHLVAFSKILAGYYLPSGRSSYRKPSPVHAPPRKSKGNQGVLAAYDDNAMGIASRSRHEVPHSMHDLHHIDSIPGDGMFEICDAASASTSCAVFCGVGILLLLDAAGGDKTVQRVASKRTSVGLWPSPLISDLGAPSCTKFPCNSCSLVSSRTSRTMAFCVSGALDVQTHCFGIDLWSLGAMAYEMIYDCELSEGSRFYQEMCLTHRQRSVTFRSHEAMDVHTQTFIYQTLMQDLIDSIMLEEVRWEHKLLHFLDLGNLGCWRDLVSWIPSLKTYRSVPENVGNSRLSLASTDSCQDDSISVYHSDVSDKTSMDGSTQSSMAGQSSSDIPAALNTFESFVSIILDETAVTPRNPAKKSLISRSMARLSQVFFCHP</sequence>
<protein>
    <recommendedName>
        <fullName evidence="5">Uracil-DNA glycosylase-like domain-containing protein</fullName>
    </recommendedName>
</protein>
<dbReference type="PANTHER" id="PTHR12159">
    <property type="entry name" value="G/T AND G/U MISMATCH-SPECIFIC DNA GLYCOSYLASE"/>
    <property type="match status" value="1"/>
</dbReference>
<evidence type="ECO:0000256" key="2">
    <source>
        <dbReference type="ARBA" id="ARBA00022801"/>
    </source>
</evidence>
<proteinExistence type="predicted"/>
<evidence type="ECO:0000259" key="5">
    <source>
        <dbReference type="Pfam" id="PF03167"/>
    </source>
</evidence>
<feature type="region of interest" description="Disordered" evidence="4">
    <location>
        <begin position="717"/>
        <end position="738"/>
    </location>
</feature>
<gene>
    <name evidence="6" type="ORF">EW146_g1012</name>
</gene>